<evidence type="ECO:0000256" key="16">
    <source>
        <dbReference type="ARBA" id="ARBA00036053"/>
    </source>
</evidence>
<comment type="catalytic activity">
    <reaction evidence="19">
        <text>an N-acetyl-alpha-neuraminyl-(2-&gt;3)-beta-D-galactosyl-(1-&gt;4)-N-acetyl-beta-D-glucosaminyl derivative + GDP-beta-L-fucose = an alpha-Neu5Ac-(2-&gt;3)-beta-D-Gal-(1-&gt;4)-[alpha-L-Fuc-(1-&gt;3)]-beta-D-GlcNAc derivative + GDP + H(+)</text>
        <dbReference type="Rhea" id="RHEA:56076"/>
        <dbReference type="ChEBI" id="CHEBI:15378"/>
        <dbReference type="ChEBI" id="CHEBI:57273"/>
        <dbReference type="ChEBI" id="CHEBI:58189"/>
        <dbReference type="ChEBI" id="CHEBI:136545"/>
        <dbReference type="ChEBI" id="CHEBI:139509"/>
    </reaction>
    <physiologicalReaction direction="left-to-right" evidence="19">
        <dbReference type="Rhea" id="RHEA:56077"/>
    </physiologicalReaction>
</comment>
<comment type="catalytic activity">
    <reaction evidence="22">
        <text>beta-D-Gal-(1-&gt;4)-beta-D-GlcNAc-(1-&gt;3)-beta-D-Gal-(1-&gt;4)-D-Glc + GDP-beta-L-fucose = beta-D-Gal-(1-&gt;4)-[alpha-L-Fuc-(1-&gt;3)]-beta-D-GlcNAc-(1-&gt;3)-beta-D-Gal-(1-&gt;4)-D-Glc + GDP + H(+)</text>
        <dbReference type="Rhea" id="RHEA:77187"/>
        <dbReference type="ChEBI" id="CHEBI:15378"/>
        <dbReference type="ChEBI" id="CHEBI:57273"/>
        <dbReference type="ChEBI" id="CHEBI:58189"/>
        <dbReference type="ChEBI" id="CHEBI:60239"/>
        <dbReference type="ChEBI" id="CHEBI:61352"/>
    </reaction>
    <physiologicalReaction direction="left-to-right" evidence="22">
        <dbReference type="Rhea" id="RHEA:77188"/>
    </physiologicalReaction>
</comment>
<dbReference type="AlphaFoldDB" id="A0A665TRT9"/>
<evidence type="ECO:0000256" key="18">
    <source>
        <dbReference type="ARBA" id="ARBA00036295"/>
    </source>
</evidence>
<dbReference type="UniPathway" id="UPA00378"/>
<accession>A0A665TRT9</accession>
<evidence type="ECO:0000256" key="12">
    <source>
        <dbReference type="ARBA" id="ARBA00023136"/>
    </source>
</evidence>
<dbReference type="Proteomes" id="UP000472264">
    <property type="component" value="Chromosome 18"/>
</dbReference>
<reference evidence="27" key="1">
    <citation type="submission" date="2021-04" db="EMBL/GenBank/DDBJ databases">
        <authorList>
            <consortium name="Wellcome Sanger Institute Data Sharing"/>
        </authorList>
    </citation>
    <scope>NUCLEOTIDE SEQUENCE [LARGE SCALE GENOMIC DNA]</scope>
</reference>
<keyword evidence="8" id="KW-0735">Signal-anchor</keyword>
<dbReference type="GO" id="GO:0017083">
    <property type="term" value="F:4-galactosyl-N-acetylglucosaminide 3-alpha-L-fucosyltransferase activity"/>
    <property type="evidence" value="ECO:0007669"/>
    <property type="project" value="UniProtKB-EC"/>
</dbReference>
<evidence type="ECO:0000256" key="22">
    <source>
        <dbReference type="ARBA" id="ARBA00043828"/>
    </source>
</evidence>
<keyword evidence="12 24" id="KW-0472">Membrane</keyword>
<dbReference type="PANTHER" id="PTHR11929:SF10">
    <property type="entry name" value="4-GALACTOSYL-N-ACETYLGLUCOSAMINIDE 3-ALPHA-L-FUCOSYLTRANSFERASE 9"/>
    <property type="match status" value="1"/>
</dbReference>
<comment type="catalytic activity">
    <reaction evidence="20">
        <text>a neolactoside nLc4Cer + GDP-beta-L-fucose = a neolactoside III(3)-alpha-Fuc-nLc4Cer + GDP + H(+)</text>
        <dbReference type="Rhea" id="RHEA:48376"/>
        <dbReference type="ChEBI" id="CHEBI:15378"/>
        <dbReference type="ChEBI" id="CHEBI:57273"/>
        <dbReference type="ChEBI" id="CHEBI:58189"/>
        <dbReference type="ChEBI" id="CHEBI:90376"/>
        <dbReference type="ChEBI" id="CHEBI:90379"/>
    </reaction>
    <physiologicalReaction direction="left-to-right" evidence="20">
        <dbReference type="Rhea" id="RHEA:48377"/>
    </physiologicalReaction>
</comment>
<dbReference type="InParanoid" id="A0A665TRT9"/>
<evidence type="ECO:0000256" key="2">
    <source>
        <dbReference type="ARBA" id="ARBA00004934"/>
    </source>
</evidence>
<evidence type="ECO:0000256" key="15">
    <source>
        <dbReference type="ARBA" id="ARBA00029329"/>
    </source>
</evidence>
<evidence type="ECO:0000313" key="28">
    <source>
        <dbReference type="Proteomes" id="UP000472264"/>
    </source>
</evidence>
<comment type="subcellular location">
    <subcellularLocation>
        <location evidence="24">Golgi apparatus</location>
        <location evidence="24">Golgi stack membrane</location>
        <topology evidence="24">Single-pass type II membrane protein</topology>
    </subcellularLocation>
    <subcellularLocation>
        <location evidence="21">Golgi apparatus</location>
        <location evidence="21">trans-Golgi network membrane</location>
        <topology evidence="21">Single-pass type II membrane protein</topology>
    </subcellularLocation>
</comment>
<proteinExistence type="inferred from homology"/>
<dbReference type="GeneID" id="115058638"/>
<dbReference type="InterPro" id="IPR038577">
    <property type="entry name" value="GT10-like_C_sf"/>
</dbReference>
<organism evidence="27 28">
    <name type="scientific">Echeneis naucrates</name>
    <name type="common">Live sharksucker</name>
    <dbReference type="NCBI Taxonomy" id="173247"/>
    <lineage>
        <taxon>Eukaryota</taxon>
        <taxon>Metazoa</taxon>
        <taxon>Chordata</taxon>
        <taxon>Craniata</taxon>
        <taxon>Vertebrata</taxon>
        <taxon>Euteleostomi</taxon>
        <taxon>Actinopterygii</taxon>
        <taxon>Neopterygii</taxon>
        <taxon>Teleostei</taxon>
        <taxon>Neoteleostei</taxon>
        <taxon>Acanthomorphata</taxon>
        <taxon>Carangaria</taxon>
        <taxon>Carangiformes</taxon>
        <taxon>Echeneidae</taxon>
        <taxon>Echeneis</taxon>
    </lineage>
</organism>
<name>A0A665TRT9_ECHNA</name>
<keyword evidence="6 24" id="KW-0808">Transferase</keyword>
<comment type="pathway">
    <text evidence="2">Glycolipid biosynthesis.</text>
</comment>
<evidence type="ECO:0000256" key="20">
    <source>
        <dbReference type="ARBA" id="ARBA00036757"/>
    </source>
</evidence>
<keyword evidence="13" id="KW-1015">Disulfide bond</keyword>
<dbReference type="OMA" id="WNWSEVV"/>
<comment type="catalytic activity">
    <reaction evidence="23">
        <text>an alpha-L-Fuc-(1-&gt;2)-beta-D-Gal-(1-&gt;4)-beta-D-GlcNAc derivative + GDP-beta-L-fucose = an alpha-L-Fuc-(1-&gt;2)-beta-D-Gal-(1-&gt;4)-[alpha-L-Fuc-(1-&gt;3)]-beta-D-GlcNAc derivative + GDP + H(+)</text>
        <dbReference type="Rhea" id="RHEA:77191"/>
        <dbReference type="ChEBI" id="CHEBI:15378"/>
        <dbReference type="ChEBI" id="CHEBI:57273"/>
        <dbReference type="ChEBI" id="CHEBI:58189"/>
        <dbReference type="ChEBI" id="CHEBI:133510"/>
        <dbReference type="ChEBI" id="CHEBI:195560"/>
    </reaction>
    <physiologicalReaction direction="left-to-right" evidence="23">
        <dbReference type="Rhea" id="RHEA:77192"/>
    </physiologicalReaction>
</comment>
<feature type="domain" description="Fucosyltransferase N-terminal" evidence="26">
    <location>
        <begin position="73"/>
        <end position="178"/>
    </location>
</feature>
<evidence type="ECO:0000256" key="23">
    <source>
        <dbReference type="ARBA" id="ARBA00043838"/>
    </source>
</evidence>
<keyword evidence="10 24" id="KW-0333">Golgi apparatus</keyword>
<evidence type="ECO:0000313" key="27">
    <source>
        <dbReference type="Ensembl" id="ENSENLP00000010998.1"/>
    </source>
</evidence>
<evidence type="ECO:0000259" key="25">
    <source>
        <dbReference type="Pfam" id="PF00852"/>
    </source>
</evidence>
<gene>
    <name evidence="27" type="primary">LOC115058638</name>
</gene>
<dbReference type="Ensembl" id="ENSENLT00000011488.1">
    <property type="protein sequence ID" value="ENSENLP00000010998.1"/>
    <property type="gene ID" value="ENSENLG00000005327.1"/>
</dbReference>
<evidence type="ECO:0000256" key="10">
    <source>
        <dbReference type="ARBA" id="ARBA00023034"/>
    </source>
</evidence>
<keyword evidence="7 24" id="KW-0812">Transmembrane</keyword>
<keyword evidence="9 24" id="KW-1133">Transmembrane helix</keyword>
<evidence type="ECO:0000256" key="19">
    <source>
        <dbReference type="ARBA" id="ARBA00036481"/>
    </source>
</evidence>
<evidence type="ECO:0000256" key="11">
    <source>
        <dbReference type="ARBA" id="ARBA00023098"/>
    </source>
</evidence>
<evidence type="ECO:0000256" key="3">
    <source>
        <dbReference type="ARBA" id="ARBA00008919"/>
    </source>
</evidence>
<comment type="pathway">
    <text evidence="1">Protein modification; protein glycosylation.</text>
</comment>
<comment type="catalytic activity">
    <reaction evidence="15">
        <text>a beta-D-galactosyl-(1-&gt;4)-N-acetyl-beta-D-glucosaminyl derivative + GDP-beta-L-fucose = a beta-D-galactosyl-(1-&gt;4)-[alpha-L-fucosyl-(1-&gt;3)]-N-acetyl-beta-D-glucosaminyl derivative + GDP + H(+)</text>
        <dbReference type="Rhea" id="RHEA:14257"/>
        <dbReference type="ChEBI" id="CHEBI:15378"/>
        <dbReference type="ChEBI" id="CHEBI:57273"/>
        <dbReference type="ChEBI" id="CHEBI:58189"/>
        <dbReference type="ChEBI" id="CHEBI:133507"/>
        <dbReference type="ChEBI" id="CHEBI:137941"/>
        <dbReference type="EC" id="2.4.1.152"/>
    </reaction>
    <physiologicalReaction direction="left-to-right" evidence="15">
        <dbReference type="Rhea" id="RHEA:14258"/>
    </physiologicalReaction>
</comment>
<dbReference type="InterPro" id="IPR031481">
    <property type="entry name" value="Glyco_tran_10_N"/>
</dbReference>
<keyword evidence="11" id="KW-0443">Lipid metabolism</keyword>
<evidence type="ECO:0000259" key="26">
    <source>
        <dbReference type="Pfam" id="PF17039"/>
    </source>
</evidence>
<comment type="catalytic activity">
    <reaction evidence="18">
        <text>alpha-N-glycoloylneuraminosyl-(2-&gt;3)-beta-D-galactosyl-(1-&gt;4)-N-acetyl-beta-D-glucosaminyl-(1-&gt;3)-beta-D-galactosyl-(1-&gt;4)-N-acetyl-beta-D-glucosaminyl-(1-&gt;3)-beta-D-galactosyl-(1-&gt;4)-beta-D-glucosyl-(1&lt;-&gt;1')-ceramide + GDP-beta-L-fucose = alpha-N-glycoloylneuraminosyl-(2-&gt;3)-beta-D-galactosyl-(1-&gt;4)-N-acetyl-beta-D-glucosaminyl-(1-&gt;3)-beta-D-galactosyl-(1-&gt;4)-[alpha-L-fucosyl-(1-&gt;3)]-N-acetyl-beta-D-glucosaminyl-(1-&gt;3)-beta-D-galactosyl-(1-&gt;4)-beta-D-glucosyl-(1&lt;-&gt;1')-ceramide + GDP + H(+)</text>
        <dbReference type="Rhea" id="RHEA:48388"/>
        <dbReference type="ChEBI" id="CHEBI:15378"/>
        <dbReference type="ChEBI" id="CHEBI:57273"/>
        <dbReference type="ChEBI" id="CHEBI:58189"/>
        <dbReference type="ChEBI" id="CHEBI:90383"/>
        <dbReference type="ChEBI" id="CHEBI:90384"/>
    </reaction>
    <physiologicalReaction direction="left-to-right" evidence="18">
        <dbReference type="Rhea" id="RHEA:48389"/>
    </physiologicalReaction>
</comment>
<comment type="similarity">
    <text evidence="3 24">Belongs to the glycosyltransferase 10 family.</text>
</comment>
<dbReference type="GO" id="GO:0006629">
    <property type="term" value="P:lipid metabolic process"/>
    <property type="evidence" value="ECO:0007669"/>
    <property type="project" value="UniProtKB-KW"/>
</dbReference>
<evidence type="ECO:0000256" key="13">
    <source>
        <dbReference type="ARBA" id="ARBA00023157"/>
    </source>
</evidence>
<reference evidence="27" key="3">
    <citation type="submission" date="2025-09" db="UniProtKB">
        <authorList>
            <consortium name="Ensembl"/>
        </authorList>
    </citation>
    <scope>IDENTIFICATION</scope>
</reference>
<dbReference type="InterPro" id="IPR055270">
    <property type="entry name" value="Glyco_tran_10_C"/>
</dbReference>
<evidence type="ECO:0000256" key="24">
    <source>
        <dbReference type="RuleBase" id="RU003832"/>
    </source>
</evidence>
<sequence length="369" mass="43595">MLGLSCTSSLRRLVLGFLLMSTSLLFFFTYYKYDFKFSSSGLDMRREDLSWSWDQDRDQDRGVNDTGRVQSEQDTLLLIWMWPFGSPYELSCSIFNVSTCQLTADRSTFPRAHGVLFHHRDIRQDLDNMPTLPRPCFQKWVWSNMESPANSAPIPELNNIFNLTCSYRLDSNIPVPYGYLEPLTTQDRSFQLPPKTKLVCWIVSNWNRKHRRVQYYEELRQHVQIHVYGDAVGQPVSDQDYAHIVSSCKFYLSFENSVHRDYITEKLFSPMNLGSVPVVIGPPRQNYEDHVPADSFIHVDDFSSAKELADRLSYLDGNTTEYRKLFTWRRRWKVKKSWFGREQACRTCLYLHRNRHVQVFHELNSWFWG</sequence>
<evidence type="ECO:0000256" key="17">
    <source>
        <dbReference type="ARBA" id="ARBA00036234"/>
    </source>
</evidence>
<comment type="catalytic activity">
    <reaction evidence="16">
        <text>alpha-D-galactosyl-(1-&gt;3)-beta-D-galactosyl-(1-&gt;4)-N-acetyl-beta-D-glucosaminyl-(1-&gt;3)-beta-D-galactosyl-(1-&gt;4)-beta-D-glucosyl-(1&lt;-&gt;1')-ceramide + GDP-beta-L-fucose = a neolactoside IV(3)-alpha-Gal,III(3)-alpha-Fuc-nLc4Cer + GDP + H(+)</text>
        <dbReference type="Rhea" id="RHEA:48380"/>
        <dbReference type="ChEBI" id="CHEBI:15378"/>
        <dbReference type="ChEBI" id="CHEBI:57273"/>
        <dbReference type="ChEBI" id="CHEBI:58189"/>
        <dbReference type="ChEBI" id="CHEBI:90380"/>
        <dbReference type="ChEBI" id="CHEBI:90381"/>
    </reaction>
    <physiologicalReaction direction="left-to-right" evidence="16">
        <dbReference type="Rhea" id="RHEA:48381"/>
    </physiologicalReaction>
</comment>
<evidence type="ECO:0000256" key="5">
    <source>
        <dbReference type="ARBA" id="ARBA00022676"/>
    </source>
</evidence>
<dbReference type="RefSeq" id="XP_029381931.1">
    <property type="nucleotide sequence ID" value="XM_029526071.1"/>
</dbReference>
<evidence type="ECO:0000256" key="4">
    <source>
        <dbReference type="ARBA" id="ARBA00011738"/>
    </source>
</evidence>
<keyword evidence="5 24" id="KW-0328">Glycosyltransferase</keyword>
<keyword evidence="28" id="KW-1185">Reference proteome</keyword>
<evidence type="ECO:0000256" key="6">
    <source>
        <dbReference type="ARBA" id="ARBA00022679"/>
    </source>
</evidence>
<dbReference type="EC" id="2.4.1.-" evidence="24"/>
<evidence type="ECO:0000256" key="21">
    <source>
        <dbReference type="ARBA" id="ARBA00037848"/>
    </source>
</evidence>
<dbReference type="InterPro" id="IPR001503">
    <property type="entry name" value="Glyco_trans_10"/>
</dbReference>
<dbReference type="Pfam" id="PF00852">
    <property type="entry name" value="Glyco_transf_10"/>
    <property type="match status" value="1"/>
</dbReference>
<comment type="subunit">
    <text evidence="4">Homodimer.</text>
</comment>
<dbReference type="Pfam" id="PF17039">
    <property type="entry name" value="Glyco_tran_10_N"/>
    <property type="match status" value="1"/>
</dbReference>
<evidence type="ECO:0000256" key="7">
    <source>
        <dbReference type="ARBA" id="ARBA00022692"/>
    </source>
</evidence>
<dbReference type="SUPFAM" id="SSF53756">
    <property type="entry name" value="UDP-Glycosyltransferase/glycogen phosphorylase"/>
    <property type="match status" value="1"/>
</dbReference>
<dbReference type="Gene3D" id="3.40.50.11660">
    <property type="entry name" value="Glycosyl transferase family 10, C-terminal domain"/>
    <property type="match status" value="1"/>
</dbReference>
<evidence type="ECO:0000256" key="8">
    <source>
        <dbReference type="ARBA" id="ARBA00022968"/>
    </source>
</evidence>
<dbReference type="FunFam" id="3.40.50.11660:FF:000001">
    <property type="entry name" value="alpha-(1,3)-fucosyltransferase 9"/>
    <property type="match status" value="1"/>
</dbReference>
<keyword evidence="14" id="KW-0325">Glycoprotein</keyword>
<reference evidence="27" key="2">
    <citation type="submission" date="2025-08" db="UniProtKB">
        <authorList>
            <consortium name="Ensembl"/>
        </authorList>
    </citation>
    <scope>IDENTIFICATION</scope>
</reference>
<feature type="domain" description="Fucosyltransferase C-terminal" evidence="25">
    <location>
        <begin position="193"/>
        <end position="366"/>
    </location>
</feature>
<dbReference type="GO" id="GO:0032580">
    <property type="term" value="C:Golgi cisterna membrane"/>
    <property type="evidence" value="ECO:0007669"/>
    <property type="project" value="UniProtKB-SubCell"/>
</dbReference>
<protein>
    <recommendedName>
        <fullName evidence="24">Fucosyltransferase</fullName>
        <ecNumber evidence="24">2.4.1.-</ecNumber>
    </recommendedName>
</protein>
<dbReference type="PANTHER" id="PTHR11929">
    <property type="entry name" value="ALPHA- 1,3 -FUCOSYLTRANSFERASE"/>
    <property type="match status" value="1"/>
</dbReference>
<evidence type="ECO:0000256" key="9">
    <source>
        <dbReference type="ARBA" id="ARBA00022989"/>
    </source>
</evidence>
<feature type="transmembrane region" description="Helical" evidence="24">
    <location>
        <begin position="12"/>
        <end position="31"/>
    </location>
</feature>
<evidence type="ECO:0000256" key="1">
    <source>
        <dbReference type="ARBA" id="ARBA00004922"/>
    </source>
</evidence>
<evidence type="ECO:0000256" key="14">
    <source>
        <dbReference type="ARBA" id="ARBA00023180"/>
    </source>
</evidence>
<comment type="catalytic activity">
    <reaction evidence="17">
        <text>an alpha-Neu5Ac-(2-&gt;3)-beta-D-Gal-(1-&gt;4)-beta-D-GlcNAc-(1-&gt;3)-beta-D-Gal-(1-&gt;4)-beta-D-GlcNAc derivative + GDP-beta-L-fucose = an alpha-Neu5Ac-(2-&gt;3)-beta-D-Gal-(1-&gt;4)-beta-D-GlcNAc-(1-&gt;3)-beta-D-Gal-(1-&gt;4)-[alpha-L-Fuc-(1-&gt;3)]-beta-D-GlcNAc derivative + GDP + H(+)</text>
        <dbReference type="Rhea" id="RHEA:68044"/>
        <dbReference type="ChEBI" id="CHEBI:15378"/>
        <dbReference type="ChEBI" id="CHEBI:57273"/>
        <dbReference type="ChEBI" id="CHEBI:58189"/>
        <dbReference type="ChEBI" id="CHEBI:145343"/>
        <dbReference type="ChEBI" id="CHEBI:176900"/>
    </reaction>
    <physiologicalReaction direction="left-to-right" evidence="17">
        <dbReference type="Rhea" id="RHEA:68045"/>
    </physiologicalReaction>
</comment>